<evidence type="ECO:0000313" key="4">
    <source>
        <dbReference type="WBParaSite" id="HPBE_0001715801-mRNA-1"/>
    </source>
</evidence>
<proteinExistence type="predicted"/>
<evidence type="ECO:0000313" key="3">
    <source>
        <dbReference type="Proteomes" id="UP000050761"/>
    </source>
</evidence>
<dbReference type="WBParaSite" id="HPBE_0001715801-mRNA-1">
    <property type="protein sequence ID" value="HPBE_0001715801-mRNA-1"/>
    <property type="gene ID" value="HPBE_0001715801"/>
</dbReference>
<sequence>MVDGWSYALGPRLQRHHTTEVGVVPIADKLREADLHWYGHVLRANNGTTRNTAGTLKSLESGPGDSRSNVG</sequence>
<reference evidence="2 3" key="1">
    <citation type="submission" date="2018-11" db="EMBL/GenBank/DDBJ databases">
        <authorList>
            <consortium name="Pathogen Informatics"/>
        </authorList>
    </citation>
    <scope>NUCLEOTIDE SEQUENCE [LARGE SCALE GENOMIC DNA]</scope>
</reference>
<name>A0A183G654_HELPZ</name>
<accession>A0A183G654</accession>
<dbReference type="OrthoDB" id="40048at2759"/>
<protein>
    <submittedName>
        <fullName evidence="4">Transposase</fullName>
    </submittedName>
</protein>
<gene>
    <name evidence="2" type="ORF">HPBE_LOCUS17157</name>
</gene>
<dbReference type="AlphaFoldDB" id="A0A183G654"/>
<evidence type="ECO:0000313" key="2">
    <source>
        <dbReference type="EMBL" id="VDP08098.1"/>
    </source>
</evidence>
<evidence type="ECO:0000256" key="1">
    <source>
        <dbReference type="SAM" id="MobiDB-lite"/>
    </source>
</evidence>
<feature type="region of interest" description="Disordered" evidence="1">
    <location>
        <begin position="46"/>
        <end position="71"/>
    </location>
</feature>
<reference evidence="4" key="2">
    <citation type="submission" date="2019-09" db="UniProtKB">
        <authorList>
            <consortium name="WormBaseParasite"/>
        </authorList>
    </citation>
    <scope>IDENTIFICATION</scope>
</reference>
<organism evidence="3 4">
    <name type="scientific">Heligmosomoides polygyrus</name>
    <name type="common">Parasitic roundworm</name>
    <dbReference type="NCBI Taxonomy" id="6339"/>
    <lineage>
        <taxon>Eukaryota</taxon>
        <taxon>Metazoa</taxon>
        <taxon>Ecdysozoa</taxon>
        <taxon>Nematoda</taxon>
        <taxon>Chromadorea</taxon>
        <taxon>Rhabditida</taxon>
        <taxon>Rhabditina</taxon>
        <taxon>Rhabditomorpha</taxon>
        <taxon>Strongyloidea</taxon>
        <taxon>Heligmosomidae</taxon>
        <taxon>Heligmosomoides</taxon>
    </lineage>
</organism>
<dbReference type="EMBL" id="UZAH01029829">
    <property type="protein sequence ID" value="VDP08098.1"/>
    <property type="molecule type" value="Genomic_DNA"/>
</dbReference>
<feature type="compositionally biased region" description="Low complexity" evidence="1">
    <location>
        <begin position="46"/>
        <end position="56"/>
    </location>
</feature>
<accession>A0A3P8BEF7</accession>
<dbReference type="Proteomes" id="UP000050761">
    <property type="component" value="Unassembled WGS sequence"/>
</dbReference>
<keyword evidence="3" id="KW-1185">Reference proteome</keyword>